<gene>
    <name evidence="2" type="ORF">RIF29_35887</name>
</gene>
<comment type="caution">
    <text evidence="2">The sequence shown here is derived from an EMBL/GenBank/DDBJ whole genome shotgun (WGS) entry which is preliminary data.</text>
</comment>
<evidence type="ECO:0000256" key="1">
    <source>
        <dbReference type="SAM" id="MobiDB-lite"/>
    </source>
</evidence>
<dbReference type="EMBL" id="JAYWIO010000007">
    <property type="protein sequence ID" value="KAK7252140.1"/>
    <property type="molecule type" value="Genomic_DNA"/>
</dbReference>
<feature type="compositionally biased region" description="Basic and acidic residues" evidence="1">
    <location>
        <begin position="103"/>
        <end position="126"/>
    </location>
</feature>
<dbReference type="Proteomes" id="UP001372338">
    <property type="component" value="Unassembled WGS sequence"/>
</dbReference>
<name>A0AAN9HU13_CROPI</name>
<organism evidence="2 3">
    <name type="scientific">Crotalaria pallida</name>
    <name type="common">Smooth rattlebox</name>
    <name type="synonym">Crotalaria striata</name>
    <dbReference type="NCBI Taxonomy" id="3830"/>
    <lineage>
        <taxon>Eukaryota</taxon>
        <taxon>Viridiplantae</taxon>
        <taxon>Streptophyta</taxon>
        <taxon>Embryophyta</taxon>
        <taxon>Tracheophyta</taxon>
        <taxon>Spermatophyta</taxon>
        <taxon>Magnoliopsida</taxon>
        <taxon>eudicotyledons</taxon>
        <taxon>Gunneridae</taxon>
        <taxon>Pentapetalae</taxon>
        <taxon>rosids</taxon>
        <taxon>fabids</taxon>
        <taxon>Fabales</taxon>
        <taxon>Fabaceae</taxon>
        <taxon>Papilionoideae</taxon>
        <taxon>50 kb inversion clade</taxon>
        <taxon>genistoids sensu lato</taxon>
        <taxon>core genistoids</taxon>
        <taxon>Crotalarieae</taxon>
        <taxon>Crotalaria</taxon>
    </lineage>
</organism>
<protein>
    <submittedName>
        <fullName evidence="2">Uncharacterized protein</fullName>
    </submittedName>
</protein>
<accession>A0AAN9HU13</accession>
<reference evidence="2 3" key="1">
    <citation type="submission" date="2024-01" db="EMBL/GenBank/DDBJ databases">
        <title>The genomes of 5 underutilized Papilionoideae crops provide insights into root nodulation and disease resistanc.</title>
        <authorList>
            <person name="Yuan L."/>
        </authorList>
    </citation>
    <scope>NUCLEOTIDE SEQUENCE [LARGE SCALE GENOMIC DNA]</scope>
    <source>
        <strain evidence="2">ZHUSHIDOU_FW_LH</strain>
        <tissue evidence="2">Leaf</tissue>
    </source>
</reference>
<feature type="region of interest" description="Disordered" evidence="1">
    <location>
        <begin position="1"/>
        <end position="33"/>
    </location>
</feature>
<evidence type="ECO:0000313" key="2">
    <source>
        <dbReference type="EMBL" id="KAK7252140.1"/>
    </source>
</evidence>
<proteinExistence type="predicted"/>
<keyword evidence="3" id="KW-1185">Reference proteome</keyword>
<feature type="compositionally biased region" description="Basic and acidic residues" evidence="1">
    <location>
        <begin position="18"/>
        <end position="30"/>
    </location>
</feature>
<evidence type="ECO:0000313" key="3">
    <source>
        <dbReference type="Proteomes" id="UP001372338"/>
    </source>
</evidence>
<dbReference type="AlphaFoldDB" id="A0AAN9HU13"/>
<feature type="region of interest" description="Disordered" evidence="1">
    <location>
        <begin position="103"/>
        <end position="141"/>
    </location>
</feature>
<sequence>MQTLAERCSESSTEEDDLKDRSTKKAKPNEMEGQMDMIIEETISSPVQLEAPSKPLYREIAMSIDGFKPTPSEMIKMHVYQRSDEELAQIQQLLQKEKWHEVLQGEPPDQSKDEGKLLLNDKEHGSSDVLQKGANSSPSTC</sequence>